<organism evidence="1 2">
    <name type="scientific">Glossina palpalis gambiensis</name>
    <dbReference type="NCBI Taxonomy" id="67801"/>
    <lineage>
        <taxon>Eukaryota</taxon>
        <taxon>Metazoa</taxon>
        <taxon>Ecdysozoa</taxon>
        <taxon>Arthropoda</taxon>
        <taxon>Hexapoda</taxon>
        <taxon>Insecta</taxon>
        <taxon>Pterygota</taxon>
        <taxon>Neoptera</taxon>
        <taxon>Endopterygota</taxon>
        <taxon>Diptera</taxon>
        <taxon>Brachycera</taxon>
        <taxon>Muscomorpha</taxon>
        <taxon>Hippoboscoidea</taxon>
        <taxon>Glossinidae</taxon>
        <taxon>Glossina</taxon>
    </lineage>
</organism>
<name>A0A1B0C4P9_9MUSC</name>
<sequence length="97" mass="11573">MITNFTCRHHLFCDNRSFTICTHELKRLSIIYLNTTRKLRNFIDTLMSVAGSMKMEADRSTEVITHDEHYFTYIRDIEIYWCHDPQLVLCLMPNNNA</sequence>
<reference evidence="2" key="1">
    <citation type="submission" date="2015-01" db="EMBL/GenBank/DDBJ databases">
        <authorList>
            <person name="Aksoy S."/>
            <person name="Warren W."/>
            <person name="Wilson R.K."/>
        </authorList>
    </citation>
    <scope>NUCLEOTIDE SEQUENCE [LARGE SCALE GENOMIC DNA]</scope>
    <source>
        <strain evidence="2">IAEA</strain>
    </source>
</reference>
<protein>
    <submittedName>
        <fullName evidence="1">Uncharacterized protein</fullName>
    </submittedName>
</protein>
<evidence type="ECO:0000313" key="1">
    <source>
        <dbReference type="EnsemblMetazoa" id="GPPI049069-PA"/>
    </source>
</evidence>
<dbReference type="Proteomes" id="UP000092460">
    <property type="component" value="Unassembled WGS sequence"/>
</dbReference>
<evidence type="ECO:0000313" key="2">
    <source>
        <dbReference type="Proteomes" id="UP000092460"/>
    </source>
</evidence>
<dbReference type="VEuPathDB" id="VectorBase:GPPI049069"/>
<dbReference type="STRING" id="67801.A0A1B0C4P9"/>
<dbReference type="EnsemblMetazoa" id="GPPI049069-RA">
    <property type="protein sequence ID" value="GPPI049069-PA"/>
    <property type="gene ID" value="GPPI049069"/>
</dbReference>
<dbReference type="AlphaFoldDB" id="A0A1B0C4P9"/>
<dbReference type="EMBL" id="JXJN01025598">
    <property type="status" value="NOT_ANNOTATED_CDS"/>
    <property type="molecule type" value="Genomic_DNA"/>
</dbReference>
<accession>A0A1B0C4P9</accession>
<dbReference type="Gene3D" id="3.40.50.2300">
    <property type="match status" value="1"/>
</dbReference>
<keyword evidence="2" id="KW-1185">Reference proteome</keyword>
<proteinExistence type="predicted"/>
<reference evidence="1" key="2">
    <citation type="submission" date="2020-05" db="UniProtKB">
        <authorList>
            <consortium name="EnsemblMetazoa"/>
        </authorList>
    </citation>
    <scope>IDENTIFICATION</scope>
    <source>
        <strain evidence="1">IAEA</strain>
    </source>
</reference>